<comment type="caution">
    <text evidence="5">The sequence shown here is derived from an EMBL/GenBank/DDBJ whole genome shotgun (WGS) entry which is preliminary data.</text>
</comment>
<keyword evidence="6" id="KW-1185">Reference proteome</keyword>
<sequence length="438" mass="50679">MNVNNIFLQFANRWGLVPVGSLVPLLKACKVRYHLEEKVMAMIVDEQNSGFFDRPTFDSLLEKITQHNSVQQNIWGKSPRYIDLCFLLDITKSMDKWLLESIQVITSIIDEVSKVNRNVSIRYGFVGYRDLDCTERFVVEPFTFDKTDIVHQLKQVQCFGGGDYPEDVDGGLEQVLKNMEWASFTRVLIHIADAPGHGAHHHNFAEKDDWYYYQHDPSGTEQLVKELVHKKIDYYFFEIHSCTQKMVRTFQQWMYEANPIENQYKYGLSVEPITSDMESLAFLRKVSNIVVDTVRLSETRKSSHENSTVIPNNFVQKPPNTNNTQVVLHHPQCTPSKELVQQFIDSLGVLEQVSINVKSKVTFLTFQSTAVSSYFVNQVKKQKECRTKPTYQELFSCWPFDIASEQGNDRTEHILLQATILNLTQLISFSTYEISKKN</sequence>
<dbReference type="SMART" id="SM00327">
    <property type="entry name" value="VWA"/>
    <property type="match status" value="1"/>
</dbReference>
<comment type="subcellular location">
    <subcellularLocation>
        <location evidence="1">Secreted</location>
    </subcellularLocation>
</comment>
<dbReference type="Proteomes" id="UP000816034">
    <property type="component" value="Unassembled WGS sequence"/>
</dbReference>
<feature type="domain" description="VWFA" evidence="4">
    <location>
        <begin position="83"/>
        <end position="286"/>
    </location>
</feature>
<dbReference type="InterPro" id="IPR052969">
    <property type="entry name" value="Thr-specific_kinase-like"/>
</dbReference>
<dbReference type="SUPFAM" id="SSF53300">
    <property type="entry name" value="vWA-like"/>
    <property type="match status" value="1"/>
</dbReference>
<reference evidence="5 6" key="1">
    <citation type="journal article" date="2018" name="BMC Genomics">
        <title>The genome of Naegleria lovaniensis, the basis for a comparative approach to unravel pathogenicity factors of the human pathogenic amoeba N. fowleri.</title>
        <authorList>
            <person name="Liechti N."/>
            <person name="Schurch N."/>
            <person name="Bruggmann R."/>
            <person name="Wittwer M."/>
        </authorList>
    </citation>
    <scope>NUCLEOTIDE SEQUENCE [LARGE SCALE GENOMIC DNA]</scope>
    <source>
        <strain evidence="5 6">ATCC 30569</strain>
    </source>
</reference>
<dbReference type="PANTHER" id="PTHR47763:SF4">
    <property type="entry name" value="ALPHA-PROTEIN KINASE VWKA"/>
    <property type="match status" value="1"/>
</dbReference>
<dbReference type="InterPro" id="IPR002035">
    <property type="entry name" value="VWF_A"/>
</dbReference>
<dbReference type="GeneID" id="68102858"/>
<dbReference type="Pfam" id="PF25106">
    <property type="entry name" value="VWA_4"/>
    <property type="match status" value="1"/>
</dbReference>
<dbReference type="InterPro" id="IPR036465">
    <property type="entry name" value="vWFA_dom_sf"/>
</dbReference>
<dbReference type="PANTHER" id="PTHR47763">
    <property type="entry name" value="ALPHA-PROTEIN KINASE VWKA"/>
    <property type="match status" value="1"/>
</dbReference>
<dbReference type="CDD" id="cd00198">
    <property type="entry name" value="vWFA"/>
    <property type="match status" value="1"/>
</dbReference>
<dbReference type="InterPro" id="IPR056861">
    <property type="entry name" value="HMCN1-like_VWA"/>
</dbReference>
<evidence type="ECO:0000259" key="4">
    <source>
        <dbReference type="PROSITE" id="PS50234"/>
    </source>
</evidence>
<dbReference type="Gene3D" id="3.40.50.410">
    <property type="entry name" value="von Willebrand factor, type A domain"/>
    <property type="match status" value="1"/>
</dbReference>
<accession>A0AA88KJE4</accession>
<dbReference type="PROSITE" id="PS50234">
    <property type="entry name" value="VWFA"/>
    <property type="match status" value="1"/>
</dbReference>
<dbReference type="AlphaFoldDB" id="A0AA88KJE4"/>
<gene>
    <name evidence="5" type="ORF">C9374_010404</name>
</gene>
<evidence type="ECO:0000313" key="5">
    <source>
        <dbReference type="EMBL" id="KAG2374827.1"/>
    </source>
</evidence>
<evidence type="ECO:0000256" key="2">
    <source>
        <dbReference type="ARBA" id="ARBA00022525"/>
    </source>
</evidence>
<proteinExistence type="predicted"/>
<name>A0AA88KJE4_NAELO</name>
<keyword evidence="2" id="KW-0964">Secreted</keyword>
<evidence type="ECO:0000313" key="6">
    <source>
        <dbReference type="Proteomes" id="UP000816034"/>
    </source>
</evidence>
<organism evidence="5 6">
    <name type="scientific">Naegleria lovaniensis</name>
    <name type="common">Amoeba</name>
    <dbReference type="NCBI Taxonomy" id="51637"/>
    <lineage>
        <taxon>Eukaryota</taxon>
        <taxon>Discoba</taxon>
        <taxon>Heterolobosea</taxon>
        <taxon>Tetramitia</taxon>
        <taxon>Eutetramitia</taxon>
        <taxon>Vahlkampfiidae</taxon>
        <taxon>Naegleria</taxon>
    </lineage>
</organism>
<dbReference type="EMBL" id="PYSW02000042">
    <property type="protein sequence ID" value="KAG2374827.1"/>
    <property type="molecule type" value="Genomic_DNA"/>
</dbReference>
<protein>
    <recommendedName>
        <fullName evidence="4">VWFA domain-containing protein</fullName>
    </recommendedName>
</protein>
<evidence type="ECO:0000256" key="1">
    <source>
        <dbReference type="ARBA" id="ARBA00004613"/>
    </source>
</evidence>
<dbReference type="RefSeq" id="XP_044544001.1">
    <property type="nucleotide sequence ID" value="XM_044685945.1"/>
</dbReference>
<keyword evidence="3" id="KW-0732">Signal</keyword>
<evidence type="ECO:0000256" key="3">
    <source>
        <dbReference type="ARBA" id="ARBA00022729"/>
    </source>
</evidence>